<dbReference type="EMBL" id="JARWAN010000018">
    <property type="protein sequence ID" value="MDR5899556.1"/>
    <property type="molecule type" value="Genomic_DNA"/>
</dbReference>
<protein>
    <submittedName>
        <fullName evidence="1">Uncharacterized protein</fullName>
    </submittedName>
</protein>
<dbReference type="Proteomes" id="UP001254564">
    <property type="component" value="Unassembled WGS sequence"/>
</dbReference>
<gene>
    <name evidence="1" type="ORF">QC823_11230</name>
</gene>
<sequence length="177" mass="20147">MSNLTPLIPSTVEVEGNHYTWDSLSTKARQSYQQWQQACHKEHELEARLAIYRTARYQYWMAFKASVKPYVRWHFLPRLRAEQWREQHKRELRLTDDVSDKGCPLGATLAVYMLGVGVVGIATVNAPGKAAWVTTVKRVSHALRLHALPDDIAAAKQADMPLSPNQLARLESLLNVE</sequence>
<dbReference type="RefSeq" id="WP_309656440.1">
    <property type="nucleotide sequence ID" value="NZ_JARWAN010000018.1"/>
</dbReference>
<comment type="caution">
    <text evidence="1">The sequence shown here is derived from an EMBL/GenBank/DDBJ whole genome shotgun (WGS) entry which is preliminary data.</text>
</comment>
<evidence type="ECO:0000313" key="2">
    <source>
        <dbReference type="Proteomes" id="UP001254564"/>
    </source>
</evidence>
<organism evidence="1 2">
    <name type="scientific">Vreelandella vilamensis</name>
    <dbReference type="NCBI Taxonomy" id="531309"/>
    <lineage>
        <taxon>Bacteria</taxon>
        <taxon>Pseudomonadati</taxon>
        <taxon>Pseudomonadota</taxon>
        <taxon>Gammaproteobacteria</taxon>
        <taxon>Oceanospirillales</taxon>
        <taxon>Halomonadaceae</taxon>
        <taxon>Vreelandella</taxon>
    </lineage>
</organism>
<name>A0ABU1H6Q1_9GAMM</name>
<keyword evidence="2" id="KW-1185">Reference proteome</keyword>
<proteinExistence type="predicted"/>
<accession>A0ABU1H6Q1</accession>
<reference evidence="1 2" key="1">
    <citation type="submission" date="2023-04" db="EMBL/GenBank/DDBJ databases">
        <title>A long-awaited taxogenomic arrangement of the family Halomonadaceae.</title>
        <authorList>
            <person name="De La Haba R."/>
            <person name="Chuvochina M."/>
            <person name="Wittouck S."/>
            <person name="Arahal D.R."/>
            <person name="Sanchez-Porro C."/>
            <person name="Hugenholtz P."/>
            <person name="Ventosa A."/>
        </authorList>
    </citation>
    <scope>NUCLEOTIDE SEQUENCE [LARGE SCALE GENOMIC DNA]</scope>
    <source>
        <strain evidence="1 2">DSM 21020</strain>
    </source>
</reference>
<evidence type="ECO:0000313" key="1">
    <source>
        <dbReference type="EMBL" id="MDR5899556.1"/>
    </source>
</evidence>